<organism evidence="2 3">
    <name type="scientific">Hymenoscyphus albidus</name>
    <dbReference type="NCBI Taxonomy" id="595503"/>
    <lineage>
        <taxon>Eukaryota</taxon>
        <taxon>Fungi</taxon>
        <taxon>Dikarya</taxon>
        <taxon>Ascomycota</taxon>
        <taxon>Pezizomycotina</taxon>
        <taxon>Leotiomycetes</taxon>
        <taxon>Helotiales</taxon>
        <taxon>Helotiaceae</taxon>
        <taxon>Hymenoscyphus</taxon>
    </lineage>
</organism>
<feature type="transmembrane region" description="Helical" evidence="1">
    <location>
        <begin position="59"/>
        <end position="84"/>
    </location>
</feature>
<keyword evidence="1" id="KW-1133">Transmembrane helix</keyword>
<dbReference type="Proteomes" id="UP000701801">
    <property type="component" value="Unassembled WGS sequence"/>
</dbReference>
<dbReference type="OrthoDB" id="3560573at2759"/>
<evidence type="ECO:0000256" key="1">
    <source>
        <dbReference type="SAM" id="Phobius"/>
    </source>
</evidence>
<comment type="caution">
    <text evidence="2">The sequence shown here is derived from an EMBL/GenBank/DDBJ whole genome shotgun (WGS) entry which is preliminary data.</text>
</comment>
<keyword evidence="1" id="KW-0812">Transmembrane</keyword>
<name>A0A9N9LNF7_9HELO</name>
<evidence type="ECO:0000313" key="2">
    <source>
        <dbReference type="EMBL" id="CAG8976287.1"/>
    </source>
</evidence>
<reference evidence="2" key="1">
    <citation type="submission" date="2021-07" db="EMBL/GenBank/DDBJ databases">
        <authorList>
            <person name="Durling M."/>
        </authorList>
    </citation>
    <scope>NUCLEOTIDE SEQUENCE</scope>
</reference>
<protein>
    <submittedName>
        <fullName evidence="2">Uncharacterized protein</fullName>
    </submittedName>
</protein>
<gene>
    <name evidence="2" type="ORF">HYALB_00011772</name>
</gene>
<accession>A0A9N9LNF7</accession>
<keyword evidence="3" id="KW-1185">Reference proteome</keyword>
<dbReference type="AlphaFoldDB" id="A0A9N9LNF7"/>
<evidence type="ECO:0000313" key="3">
    <source>
        <dbReference type="Proteomes" id="UP000701801"/>
    </source>
</evidence>
<sequence>MFMTTNNDRATQKWTISQLNKFINVSTGALAIAMSRQWTKEKTVLRSRTAVLQLDPRRAYILLAPPLAVMVLILVISVTVVWFYRMDRIHGMYLVEVSDLVAFTQNSDISAISKATSGINKDSSVLGNIRVRYGITQEGQIGLGSADAISSFY</sequence>
<dbReference type="EMBL" id="CAJVRM010000171">
    <property type="protein sequence ID" value="CAG8976287.1"/>
    <property type="molecule type" value="Genomic_DNA"/>
</dbReference>
<keyword evidence="1" id="KW-0472">Membrane</keyword>
<proteinExistence type="predicted"/>